<reference evidence="1 2" key="1">
    <citation type="submission" date="2019-03" db="EMBL/GenBank/DDBJ databases">
        <title>Draft genome sequences of novel Actinobacteria.</title>
        <authorList>
            <person name="Sahin N."/>
            <person name="Ay H."/>
            <person name="Saygin H."/>
        </authorList>
    </citation>
    <scope>NUCLEOTIDE SEQUENCE [LARGE SCALE GENOMIC DNA]</scope>
    <source>
        <strain evidence="1 2">JCM 30547</strain>
    </source>
</reference>
<sequence>MGDISRHRDIFLFTRETVPAAFLDNAKLTVDDLTYLELGNYLTDVSQFRDPVTYIFAKQRIWREFVIPAVRDETQLLRGLAALGGAAALAASQYLKTLTSGTAADVIEGSGIGLAAIGGVIALLPPDTYADLSGADTWIDTLLGTPIERTPGVVRDDAKHYGYLGEFFRLFIEGTTHLLFAQDVPRRLDGAWGSIKPIPANRVDDVYGEFFTQYYPHEHTDQPPYVWDASKRPANKLYQPSRRQANLADGEVGVMNAVDAHYVAYLAQGLAGIEDDWRELKREDRAGRQRLLVRVGKLLHGVEDWFFHSNVVELLELRSYRPAQVDGESDDAFLTRFVNDVAKRRPEFVSADPASAIRLKRKLFRRLRYPAYEAGGKTQTAGVLSKTRMSTPSLRHAYPAFPSAQDTAHTLLHALENLEQQLAGKPGELPPWAKETLEQYNLETLGTLAAPLAVAAATPKLRESIPLILTLLSDDERRRLAANVAPEDWPLQPGAVAPKRKVEETELELQLKRHAAALEPRLQSDGNTESNYDQFVRFLVKRGRLNDKGRAALLAAFAIDRKAEQLPTEAPGAGGFLMQFAVSDLQKLLIEGNAKSAELDKRAGSIVAPESDNGAFHEIVGSHSLMSKDTLTSVPFFDDARVLAGVASATVFTILLEQVAVPKADRRLAWEDVLHHLIRFPPSNGGWERRALALYAPEQKIPHYADLPEFARLAKASLRPVPKQQKPSRSKRADLEERYRRLETELSKYRYP</sequence>
<dbReference type="AlphaFoldDB" id="A0A4R4Q5F5"/>
<dbReference type="RefSeq" id="WP_132406618.1">
    <property type="nucleotide sequence ID" value="NZ_SMKA01000049.1"/>
</dbReference>
<protein>
    <submittedName>
        <fullName evidence="1">Uncharacterized protein</fullName>
    </submittedName>
</protein>
<evidence type="ECO:0000313" key="2">
    <source>
        <dbReference type="Proteomes" id="UP000295075"/>
    </source>
</evidence>
<accession>A0A4R4Q5F5</accession>
<keyword evidence="2" id="KW-1185">Reference proteome</keyword>
<organism evidence="1 2">
    <name type="scientific">Kribbella albertanoniae</name>
    <dbReference type="NCBI Taxonomy" id="1266829"/>
    <lineage>
        <taxon>Bacteria</taxon>
        <taxon>Bacillati</taxon>
        <taxon>Actinomycetota</taxon>
        <taxon>Actinomycetes</taxon>
        <taxon>Propionibacteriales</taxon>
        <taxon>Kribbellaceae</taxon>
        <taxon>Kribbella</taxon>
    </lineage>
</organism>
<dbReference type="OrthoDB" id="3796606at2"/>
<proteinExistence type="predicted"/>
<comment type="caution">
    <text evidence="1">The sequence shown here is derived from an EMBL/GenBank/DDBJ whole genome shotgun (WGS) entry which is preliminary data.</text>
</comment>
<gene>
    <name evidence="1" type="ORF">E1261_13995</name>
</gene>
<dbReference type="EMBL" id="SMKA01000049">
    <property type="protein sequence ID" value="TDC30199.1"/>
    <property type="molecule type" value="Genomic_DNA"/>
</dbReference>
<name>A0A4R4Q5F5_9ACTN</name>
<dbReference type="Proteomes" id="UP000295075">
    <property type="component" value="Unassembled WGS sequence"/>
</dbReference>
<evidence type="ECO:0000313" key="1">
    <source>
        <dbReference type="EMBL" id="TDC30199.1"/>
    </source>
</evidence>